<dbReference type="Gene3D" id="2.30.29.30">
    <property type="entry name" value="Pleckstrin-homology domain (PH domain)/Phosphotyrosine-binding domain (PTB)"/>
    <property type="match status" value="1"/>
</dbReference>
<comment type="similarity">
    <text evidence="4">Belongs to the protein kinase superfamily. CAMK Ser/Thr protein kinase family. PKD subfamily.</text>
</comment>
<evidence type="ECO:0000256" key="20">
    <source>
        <dbReference type="PROSITE-ProRule" id="PRU10141"/>
    </source>
</evidence>
<accession>A0A815FIQ9</accession>
<dbReference type="EMBL" id="CAJNOO010003231">
    <property type="protein sequence ID" value="CAF1325830.1"/>
    <property type="molecule type" value="Genomic_DNA"/>
</dbReference>
<comment type="cofactor">
    <cofactor evidence="1">
        <name>Mg(2+)</name>
        <dbReference type="ChEBI" id="CHEBI:18420"/>
    </cofactor>
</comment>
<evidence type="ECO:0000256" key="2">
    <source>
        <dbReference type="ARBA" id="ARBA00004370"/>
    </source>
</evidence>
<keyword evidence="6" id="KW-0963">Cytoplasm</keyword>
<evidence type="ECO:0000256" key="14">
    <source>
        <dbReference type="ARBA" id="ARBA00022777"/>
    </source>
</evidence>
<evidence type="ECO:0000313" key="24">
    <source>
        <dbReference type="EMBL" id="CAF1325830.1"/>
    </source>
</evidence>
<dbReference type="PANTHER" id="PTHR22968">
    <property type="entry name" value="PROTEIN KINASE C, MU"/>
    <property type="match status" value="1"/>
</dbReference>
<dbReference type="PROSITE" id="PS50081">
    <property type="entry name" value="ZF_DAG_PE_2"/>
    <property type="match status" value="2"/>
</dbReference>
<dbReference type="PROSITE" id="PS00479">
    <property type="entry name" value="ZF_DAG_PE_1"/>
    <property type="match status" value="2"/>
</dbReference>
<feature type="domain" description="Protein kinase" evidence="22">
    <location>
        <begin position="456"/>
        <end position="717"/>
    </location>
</feature>
<keyword evidence="10" id="KW-0479">Metal-binding</keyword>
<dbReference type="Gene3D" id="1.10.510.10">
    <property type="entry name" value="Transferase(Phosphotransferase) domain 1"/>
    <property type="match status" value="1"/>
</dbReference>
<comment type="subcellular location">
    <subcellularLocation>
        <location evidence="3">Cytoplasm</location>
    </subcellularLocation>
    <subcellularLocation>
        <location evidence="2">Membrane</location>
    </subcellularLocation>
</comment>
<dbReference type="InterPro" id="IPR000719">
    <property type="entry name" value="Prot_kinase_dom"/>
</dbReference>
<keyword evidence="8" id="KW-0597">Phosphoprotein</keyword>
<organism evidence="24 25">
    <name type="scientific">Rotaria sordida</name>
    <dbReference type="NCBI Taxonomy" id="392033"/>
    <lineage>
        <taxon>Eukaryota</taxon>
        <taxon>Metazoa</taxon>
        <taxon>Spiralia</taxon>
        <taxon>Gnathifera</taxon>
        <taxon>Rotifera</taxon>
        <taxon>Eurotatoria</taxon>
        <taxon>Bdelloidea</taxon>
        <taxon>Philodinida</taxon>
        <taxon>Philodinidae</taxon>
        <taxon>Rotaria</taxon>
    </lineage>
</organism>
<evidence type="ECO:0000256" key="16">
    <source>
        <dbReference type="ARBA" id="ARBA00022840"/>
    </source>
</evidence>
<dbReference type="InterPro" id="IPR046349">
    <property type="entry name" value="C1-like_sf"/>
</dbReference>
<evidence type="ECO:0000256" key="3">
    <source>
        <dbReference type="ARBA" id="ARBA00004496"/>
    </source>
</evidence>
<dbReference type="SUPFAM" id="SSF50729">
    <property type="entry name" value="PH domain-like"/>
    <property type="match status" value="1"/>
</dbReference>
<feature type="region of interest" description="Disordered" evidence="21">
    <location>
        <begin position="864"/>
        <end position="890"/>
    </location>
</feature>
<reference evidence="24" key="1">
    <citation type="submission" date="2021-02" db="EMBL/GenBank/DDBJ databases">
        <authorList>
            <person name="Nowell W R."/>
        </authorList>
    </citation>
    <scope>NUCLEOTIDE SEQUENCE</scope>
</reference>
<dbReference type="InterPro" id="IPR011009">
    <property type="entry name" value="Kinase-like_dom_sf"/>
</dbReference>
<dbReference type="OrthoDB" id="10252171at2759"/>
<dbReference type="FunFam" id="3.30.60.20:FF:000021">
    <property type="entry name" value="Serine/threonine-protein kinase"/>
    <property type="match status" value="1"/>
</dbReference>
<protein>
    <recommendedName>
        <fullName evidence="5">protein kinase C</fullName>
        <ecNumber evidence="5">2.7.11.13</ecNumber>
    </recommendedName>
</protein>
<evidence type="ECO:0000259" key="22">
    <source>
        <dbReference type="PROSITE" id="PS50011"/>
    </source>
</evidence>
<dbReference type="AlphaFoldDB" id="A0A815FIQ9"/>
<evidence type="ECO:0000256" key="12">
    <source>
        <dbReference type="ARBA" id="ARBA00022741"/>
    </source>
</evidence>
<dbReference type="Pfam" id="PF00069">
    <property type="entry name" value="Pkinase"/>
    <property type="match status" value="1"/>
</dbReference>
<name>A0A815FIQ9_9BILA</name>
<dbReference type="SMART" id="SM00109">
    <property type="entry name" value="C1"/>
    <property type="match status" value="2"/>
</dbReference>
<dbReference type="InterPro" id="IPR008271">
    <property type="entry name" value="Ser/Thr_kinase_AS"/>
</dbReference>
<keyword evidence="14" id="KW-0418">Kinase</keyword>
<dbReference type="GO" id="GO:0004697">
    <property type="term" value="F:diacylglycerol-dependent serine/threonine kinase activity"/>
    <property type="evidence" value="ECO:0007669"/>
    <property type="project" value="UniProtKB-EC"/>
</dbReference>
<evidence type="ECO:0000256" key="13">
    <source>
        <dbReference type="ARBA" id="ARBA00022771"/>
    </source>
</evidence>
<evidence type="ECO:0000256" key="11">
    <source>
        <dbReference type="ARBA" id="ARBA00022737"/>
    </source>
</evidence>
<feature type="compositionally biased region" description="Polar residues" evidence="21">
    <location>
        <begin position="864"/>
        <end position="888"/>
    </location>
</feature>
<evidence type="ECO:0000256" key="17">
    <source>
        <dbReference type="ARBA" id="ARBA00022842"/>
    </source>
</evidence>
<dbReference type="SMART" id="SM00220">
    <property type="entry name" value="S_TKc"/>
    <property type="match status" value="1"/>
</dbReference>
<keyword evidence="7" id="KW-0723">Serine/threonine-protein kinase</keyword>
<dbReference type="GO" id="GO:0008270">
    <property type="term" value="F:zinc ion binding"/>
    <property type="evidence" value="ECO:0007669"/>
    <property type="project" value="UniProtKB-KW"/>
</dbReference>
<dbReference type="PANTHER" id="PTHR22968:SF15">
    <property type="entry name" value="SERINE_THREONINE-PROTEIN KINASE DKF-1"/>
    <property type="match status" value="1"/>
</dbReference>
<keyword evidence="9" id="KW-0808">Transferase</keyword>
<dbReference type="GO" id="GO:0016020">
    <property type="term" value="C:membrane"/>
    <property type="evidence" value="ECO:0007669"/>
    <property type="project" value="UniProtKB-SubCell"/>
</dbReference>
<keyword evidence="11" id="KW-0677">Repeat</keyword>
<evidence type="ECO:0000256" key="7">
    <source>
        <dbReference type="ARBA" id="ARBA00022527"/>
    </source>
</evidence>
<dbReference type="Gene3D" id="3.30.200.20">
    <property type="entry name" value="Phosphorylase Kinase, domain 1"/>
    <property type="match status" value="1"/>
</dbReference>
<evidence type="ECO:0000256" key="9">
    <source>
        <dbReference type="ARBA" id="ARBA00022679"/>
    </source>
</evidence>
<evidence type="ECO:0000256" key="19">
    <source>
        <dbReference type="ARBA" id="ARBA00047272"/>
    </source>
</evidence>
<keyword evidence="17" id="KW-0460">Magnesium</keyword>
<comment type="catalytic activity">
    <reaction evidence="19">
        <text>L-threonyl-[protein] + ATP = O-phospho-L-threonyl-[protein] + ADP + H(+)</text>
        <dbReference type="Rhea" id="RHEA:46608"/>
        <dbReference type="Rhea" id="RHEA-COMP:11060"/>
        <dbReference type="Rhea" id="RHEA-COMP:11605"/>
        <dbReference type="ChEBI" id="CHEBI:15378"/>
        <dbReference type="ChEBI" id="CHEBI:30013"/>
        <dbReference type="ChEBI" id="CHEBI:30616"/>
        <dbReference type="ChEBI" id="CHEBI:61977"/>
        <dbReference type="ChEBI" id="CHEBI:456216"/>
        <dbReference type="EC" id="2.7.11.13"/>
    </reaction>
</comment>
<dbReference type="EC" id="2.7.11.13" evidence="5"/>
<evidence type="ECO:0000256" key="4">
    <source>
        <dbReference type="ARBA" id="ARBA00008582"/>
    </source>
</evidence>
<evidence type="ECO:0000256" key="18">
    <source>
        <dbReference type="ARBA" id="ARBA00023136"/>
    </source>
</evidence>
<dbReference type="InterPro" id="IPR017441">
    <property type="entry name" value="Protein_kinase_ATP_BS"/>
</dbReference>
<keyword evidence="15" id="KW-0862">Zinc</keyword>
<evidence type="ECO:0000256" key="6">
    <source>
        <dbReference type="ARBA" id="ARBA00022490"/>
    </source>
</evidence>
<gene>
    <name evidence="24" type="ORF">RFH988_LOCUS30993</name>
</gene>
<dbReference type="PROSITE" id="PS00107">
    <property type="entry name" value="PROTEIN_KINASE_ATP"/>
    <property type="match status" value="1"/>
</dbReference>
<sequence length="924" mass="106716">MSSTDNRNKNYTFEIKFGPYHQKVTITMNPFSLTMNTLREVAIRFIETMCPDQDIKLLQNRILLFRYEPASYSMMIPLNPKDILVPDTIVEVVISPYIMNEYSGLVPHVLSLHTYLSPTFCDLCGQFLFGLYKQGMKCEGCGRSFHKRCVSDLPDNCSPMARKISDVTCSRDNNTAPDLQKRLTLTGTELPPALPHCFYVHSYRSPTKCHICKRLLKGLVKQGYRCKDCKISVHKKCIPKVMKNCRGTPIQNNSPDDDDSLGETKDDLAIASKSQDLCVSPINSPQDEDDDNENPRHGNIRAQRLIQSIKRIKKADGGALFWEGWMIHTTDQDLLIEKKYYWRVDTSCITMYPNETTNKFSREIFLEHVLLQLNTNDNTGHYFEIRTQQKIYYCGCKRRRNRNYDLVHSSQHARNAYTQIRQALLAYDNDGCEVKNVFTIISSRSQNRDINELYKINPIEVLGSGQFGTVYGGHSIETNEHVAIKVVDKTRFNEQEEKIHREVDILQEVSHPGVIKLHAMFDTPRKFYMVMEKLTSDMLEMILSQSTKRLSERQTKFLIYQVLVALRYLHSKSIVHCDLKPENILLAQVQDFPQIKLCDFGFARIIGEKSFRRSMVGTPAYLPPEALKPEIRLEKGYNRSLDMWSCGVIIYVSLSGTFPFNEDEEIEDQIRNANFMFPSNPWKDISHEAIDLISHHLLQVNTGHRFAAATALRHAFFEDYQLYCDLRKLEDSCACDRWLTIPEDDDRWEKYAKENESSLTVILPKKKNNVLNVSSALADNNSNIFIMMSSSIKRAFKDSTNEKKRIKDDSAIDLYFDIEELKHDKSQSSYSKSILSESLMDNDSMFDDDVFENKQNFILSLSKTSQNRSRQRLNGTSTYQTKENQNNQKSKTIKKETIIIDQTLNQLREEQARIDAHSLSIIAK</sequence>
<dbReference type="Pfam" id="PF00130">
    <property type="entry name" value="C1_1"/>
    <property type="match status" value="2"/>
</dbReference>
<keyword evidence="13" id="KW-0863">Zinc-finger</keyword>
<comment type="caution">
    <text evidence="24">The sequence shown here is derived from an EMBL/GenBank/DDBJ whole genome shotgun (WGS) entry which is preliminary data.</text>
</comment>
<dbReference type="PROSITE" id="PS00108">
    <property type="entry name" value="PROTEIN_KINASE_ST"/>
    <property type="match status" value="1"/>
</dbReference>
<dbReference type="GO" id="GO:0005829">
    <property type="term" value="C:cytosol"/>
    <property type="evidence" value="ECO:0007669"/>
    <property type="project" value="TreeGrafter"/>
</dbReference>
<dbReference type="PROSITE" id="PS50011">
    <property type="entry name" value="PROTEIN_KINASE_DOM"/>
    <property type="match status" value="1"/>
</dbReference>
<feature type="binding site" evidence="20">
    <location>
        <position position="485"/>
    </location>
    <ligand>
        <name>ATP</name>
        <dbReference type="ChEBI" id="CHEBI:30616"/>
    </ligand>
</feature>
<evidence type="ECO:0000256" key="5">
    <source>
        <dbReference type="ARBA" id="ARBA00012429"/>
    </source>
</evidence>
<dbReference type="Proteomes" id="UP000663882">
    <property type="component" value="Unassembled WGS sequence"/>
</dbReference>
<evidence type="ECO:0000256" key="10">
    <source>
        <dbReference type="ARBA" id="ARBA00022723"/>
    </source>
</evidence>
<keyword evidence="12 20" id="KW-0547">Nucleotide-binding</keyword>
<dbReference type="SUPFAM" id="SSF56112">
    <property type="entry name" value="Protein kinase-like (PK-like)"/>
    <property type="match status" value="1"/>
</dbReference>
<evidence type="ECO:0000259" key="23">
    <source>
        <dbReference type="PROSITE" id="PS50081"/>
    </source>
</evidence>
<evidence type="ECO:0000313" key="25">
    <source>
        <dbReference type="Proteomes" id="UP000663882"/>
    </source>
</evidence>
<evidence type="ECO:0000256" key="21">
    <source>
        <dbReference type="SAM" id="MobiDB-lite"/>
    </source>
</evidence>
<evidence type="ECO:0000256" key="15">
    <source>
        <dbReference type="ARBA" id="ARBA00022833"/>
    </source>
</evidence>
<dbReference type="FunFam" id="1.10.510.10:FF:000571">
    <property type="entry name" value="Maternal embryonic leucine zipper kinase"/>
    <property type="match status" value="1"/>
</dbReference>
<dbReference type="Gene3D" id="3.30.60.20">
    <property type="match status" value="2"/>
</dbReference>
<keyword evidence="18" id="KW-0472">Membrane</keyword>
<dbReference type="InterPro" id="IPR002219">
    <property type="entry name" value="PKC_DAG/PE"/>
</dbReference>
<dbReference type="InterPro" id="IPR011993">
    <property type="entry name" value="PH-like_dom_sf"/>
</dbReference>
<keyword evidence="16 20" id="KW-0067">ATP-binding</keyword>
<dbReference type="InterPro" id="IPR057764">
    <property type="entry name" value="Ubiquitin_PRKD1-3_N"/>
</dbReference>
<evidence type="ECO:0000256" key="1">
    <source>
        <dbReference type="ARBA" id="ARBA00001946"/>
    </source>
</evidence>
<dbReference type="GO" id="GO:0007200">
    <property type="term" value="P:phospholipase C-activating G protein-coupled receptor signaling pathway"/>
    <property type="evidence" value="ECO:0007669"/>
    <property type="project" value="TreeGrafter"/>
</dbReference>
<feature type="domain" description="Phorbol-ester/DAG-type" evidence="23">
    <location>
        <begin position="107"/>
        <end position="157"/>
    </location>
</feature>
<dbReference type="Pfam" id="PF25525">
    <property type="entry name" value="Ubiquitin_PRKD1_N"/>
    <property type="match status" value="1"/>
</dbReference>
<feature type="domain" description="Phorbol-ester/DAG-type" evidence="23">
    <location>
        <begin position="195"/>
        <end position="245"/>
    </location>
</feature>
<dbReference type="GO" id="GO:0035556">
    <property type="term" value="P:intracellular signal transduction"/>
    <property type="evidence" value="ECO:0007669"/>
    <property type="project" value="TreeGrafter"/>
</dbReference>
<evidence type="ECO:0000256" key="8">
    <source>
        <dbReference type="ARBA" id="ARBA00022553"/>
    </source>
</evidence>
<dbReference type="GO" id="GO:0005524">
    <property type="term" value="F:ATP binding"/>
    <property type="evidence" value="ECO:0007669"/>
    <property type="project" value="UniProtKB-UniRule"/>
</dbReference>
<proteinExistence type="inferred from homology"/>
<dbReference type="SUPFAM" id="SSF57889">
    <property type="entry name" value="Cysteine-rich domain"/>
    <property type="match status" value="2"/>
</dbReference>